<evidence type="ECO:0000313" key="2">
    <source>
        <dbReference type="Proteomes" id="UP000054359"/>
    </source>
</evidence>
<dbReference type="AlphaFoldDB" id="A0A087V0J0"/>
<sequence>MYMHVNSFRRGVTELCNVYVDISANIASSVMMTLGPANELIFLCCYLT</sequence>
<organism evidence="1 2">
    <name type="scientific">Stegodyphus mimosarum</name>
    <name type="common">African social velvet spider</name>
    <dbReference type="NCBI Taxonomy" id="407821"/>
    <lineage>
        <taxon>Eukaryota</taxon>
        <taxon>Metazoa</taxon>
        <taxon>Ecdysozoa</taxon>
        <taxon>Arthropoda</taxon>
        <taxon>Chelicerata</taxon>
        <taxon>Arachnida</taxon>
        <taxon>Araneae</taxon>
        <taxon>Araneomorphae</taxon>
        <taxon>Entelegynae</taxon>
        <taxon>Eresoidea</taxon>
        <taxon>Eresidae</taxon>
        <taxon>Stegodyphus</taxon>
    </lineage>
</organism>
<feature type="non-terminal residue" evidence="1">
    <location>
        <position position="48"/>
    </location>
</feature>
<reference evidence="1 2" key="1">
    <citation type="submission" date="2013-11" db="EMBL/GenBank/DDBJ databases">
        <title>Genome sequencing of Stegodyphus mimosarum.</title>
        <authorList>
            <person name="Bechsgaard J."/>
        </authorList>
    </citation>
    <scope>NUCLEOTIDE SEQUENCE [LARGE SCALE GENOMIC DNA]</scope>
</reference>
<keyword evidence="2" id="KW-1185">Reference proteome</keyword>
<gene>
    <name evidence="1" type="ORF">X975_22113</name>
</gene>
<protein>
    <submittedName>
        <fullName evidence="1">Uncharacterized protein</fullName>
    </submittedName>
</protein>
<accession>A0A087V0J0</accession>
<dbReference type="EMBL" id="KL811479">
    <property type="protein sequence ID" value="KFM83129.1"/>
    <property type="molecule type" value="Genomic_DNA"/>
</dbReference>
<name>A0A087V0J0_STEMI</name>
<evidence type="ECO:0000313" key="1">
    <source>
        <dbReference type="EMBL" id="KFM83129.1"/>
    </source>
</evidence>
<proteinExistence type="predicted"/>
<dbReference type="Proteomes" id="UP000054359">
    <property type="component" value="Unassembled WGS sequence"/>
</dbReference>